<dbReference type="Proteomes" id="UP000193017">
    <property type="component" value="Chromosome"/>
</dbReference>
<accession>A0A1W6CW49</accession>
<dbReference type="EMBL" id="CP020612">
    <property type="protein sequence ID" value="ARJ69113.1"/>
    <property type="molecule type" value="Genomic_DNA"/>
</dbReference>
<dbReference type="KEGG" id="pcon:B0A89_05215"/>
<sequence>MKNHIQKGDVITAAAPAGGIGAGEGAIIGNIFGVAAYVAAVGEPVELATTGIYQLPKATAAVLTVGARVSWDNTAKNINVPGTGRFPVGIATEAAGNGITSVAVRLDGVATVAA</sequence>
<dbReference type="InterPro" id="IPR011231">
    <property type="entry name" value="Phage_VT1-Sakai_H0018"/>
</dbReference>
<dbReference type="RefSeq" id="WP_085377230.1">
    <property type="nucleotide sequence ID" value="NZ_CP020612.1"/>
</dbReference>
<name>A0A1W6CW49_9RHOB</name>
<dbReference type="Pfam" id="PF09956">
    <property type="entry name" value="Phage_cement_2"/>
    <property type="match status" value="1"/>
</dbReference>
<organism evidence="1 2">
    <name type="scientific">Paracoccus contaminans</name>
    <dbReference type="NCBI Taxonomy" id="1945662"/>
    <lineage>
        <taxon>Bacteria</taxon>
        <taxon>Pseudomonadati</taxon>
        <taxon>Pseudomonadota</taxon>
        <taxon>Alphaproteobacteria</taxon>
        <taxon>Rhodobacterales</taxon>
        <taxon>Paracoccaceae</taxon>
        <taxon>Paracoccus</taxon>
    </lineage>
</organism>
<evidence type="ECO:0000313" key="1">
    <source>
        <dbReference type="EMBL" id="ARJ69113.1"/>
    </source>
</evidence>
<evidence type="ECO:0008006" key="3">
    <source>
        <dbReference type="Google" id="ProtNLM"/>
    </source>
</evidence>
<proteinExistence type="predicted"/>
<keyword evidence="2" id="KW-1185">Reference proteome</keyword>
<dbReference type="OrthoDB" id="5365964at2"/>
<dbReference type="AlphaFoldDB" id="A0A1W6CW49"/>
<protein>
    <recommendedName>
        <fullName evidence="3">DUF2190 domain-containing protein</fullName>
    </recommendedName>
</protein>
<gene>
    <name evidence="1" type="ORF">B0A89_05215</name>
</gene>
<evidence type="ECO:0000313" key="2">
    <source>
        <dbReference type="Proteomes" id="UP000193017"/>
    </source>
</evidence>
<reference evidence="1 2" key="1">
    <citation type="submission" date="2017-03" db="EMBL/GenBank/DDBJ databases">
        <title>Genome sequence of Paracoccus contaminans isolated from a water microcosm.</title>
        <authorList>
            <person name="Aurass P."/>
            <person name="Karste S."/>
            <person name="Trost E."/>
            <person name="Glaeser S.P."/>
            <person name="Kaempfer P."/>
            <person name="Flieger A."/>
        </authorList>
    </citation>
    <scope>NUCLEOTIDE SEQUENCE [LARGE SCALE GENOMIC DNA]</scope>
    <source>
        <strain evidence="2">RKI 16-01929T\LMG 29738T\CCM 8701T\CIP 111112T</strain>
    </source>
</reference>
<dbReference type="STRING" id="1945662.B0A89_05215"/>